<gene>
    <name evidence="1" type="primary">LOC122147614</name>
</gene>
<dbReference type="AlphaFoldDB" id="A0A9Q9YUI8"/>
<organism evidence="1">
    <name type="scientific">Cyprinus carpio</name>
    <name type="common">Common carp</name>
    <dbReference type="NCBI Taxonomy" id="7962"/>
    <lineage>
        <taxon>Eukaryota</taxon>
        <taxon>Metazoa</taxon>
        <taxon>Chordata</taxon>
        <taxon>Craniata</taxon>
        <taxon>Vertebrata</taxon>
        <taxon>Euteleostomi</taxon>
        <taxon>Actinopterygii</taxon>
        <taxon>Neopterygii</taxon>
        <taxon>Teleostei</taxon>
        <taxon>Ostariophysi</taxon>
        <taxon>Cypriniformes</taxon>
        <taxon>Cyprinidae</taxon>
        <taxon>Cyprininae</taxon>
        <taxon>Cyprinus</taxon>
    </lineage>
</organism>
<dbReference type="RefSeq" id="XP_042626638.1">
    <property type="nucleotide sequence ID" value="XM_042770704.1"/>
</dbReference>
<protein>
    <submittedName>
        <fullName evidence="1">Centrosomal protein of 295 kDa-like</fullName>
    </submittedName>
</protein>
<dbReference type="GeneID" id="122147614"/>
<reference evidence="1" key="1">
    <citation type="submission" date="2025-08" db="UniProtKB">
        <authorList>
            <consortium name="RefSeq"/>
        </authorList>
    </citation>
    <scope>IDENTIFICATION</scope>
    <source>
        <tissue evidence="1">Muscle</tissue>
    </source>
</reference>
<dbReference type="KEGG" id="ccar:122147614"/>
<dbReference type="OrthoDB" id="6359887at2759"/>
<sequence>MSGRVSVRLSPNEEAQLERQELHRRRKLRLQQVREQERFIARQVRAQVQERRQQQLQTLADLSAAPVAAAADAQTDRLYPHTTSTAWTLSDTDTVQRLRRM</sequence>
<evidence type="ECO:0000313" key="1">
    <source>
        <dbReference type="RefSeq" id="XP_042626638.1"/>
    </source>
</evidence>
<accession>A0A9Q9YUI8</accession>
<proteinExistence type="predicted"/>
<dbReference type="Proteomes" id="UP001155660">
    <property type="component" value="Chromosome A15"/>
</dbReference>
<name>A0A9Q9YUI8_CYPCA</name>